<dbReference type="InterPro" id="IPR011330">
    <property type="entry name" value="Glyco_hydro/deAcase_b/a-brl"/>
</dbReference>
<evidence type="ECO:0000256" key="4">
    <source>
        <dbReference type="ARBA" id="ARBA00022842"/>
    </source>
</evidence>
<dbReference type="GO" id="GO:0000272">
    <property type="term" value="P:polysaccharide catabolic process"/>
    <property type="evidence" value="ECO:0007669"/>
    <property type="project" value="UniProtKB-KW"/>
</dbReference>
<name>A0A377UZ97_KLEPN</name>
<dbReference type="GO" id="GO:0016811">
    <property type="term" value="F:hydrolase activity, acting on carbon-nitrogen (but not peptide) bonds, in linear amides"/>
    <property type="evidence" value="ECO:0007669"/>
    <property type="project" value="InterPro"/>
</dbReference>
<comment type="cofactor">
    <cofactor evidence="1">
        <name>Mg(2+)</name>
        <dbReference type="ChEBI" id="CHEBI:18420"/>
    </cofactor>
</comment>
<keyword evidence="3" id="KW-0378">Hydrolase</keyword>
<evidence type="ECO:0000256" key="6">
    <source>
        <dbReference type="ARBA" id="ARBA00023277"/>
    </source>
</evidence>
<reference evidence="8 9" key="1">
    <citation type="submission" date="2018-06" db="EMBL/GenBank/DDBJ databases">
        <authorList>
            <consortium name="Pathogen Informatics"/>
            <person name="Doyle S."/>
        </authorList>
    </citation>
    <scope>NUCLEOTIDE SEQUENCE [LARGE SCALE GENOMIC DNA]</scope>
    <source>
        <strain evidence="8 9">NCTC13443</strain>
    </source>
</reference>
<dbReference type="Proteomes" id="UP000255518">
    <property type="component" value="Unassembled WGS sequence"/>
</dbReference>
<dbReference type="Gene3D" id="3.20.20.370">
    <property type="entry name" value="Glycoside hydrolase/deacetylase"/>
    <property type="match status" value="1"/>
</dbReference>
<dbReference type="GO" id="GO:0006032">
    <property type="term" value="P:chitin catabolic process"/>
    <property type="evidence" value="ECO:0007669"/>
    <property type="project" value="UniProtKB-KW"/>
</dbReference>
<dbReference type="NCBIfam" id="NF002559">
    <property type="entry name" value="PRK02134.1"/>
    <property type="match status" value="1"/>
</dbReference>
<keyword evidence="4" id="KW-0460">Magnesium</keyword>
<gene>
    <name evidence="8" type="ORF">NCTC13443_03323</name>
</gene>
<accession>A0A377UZ97</accession>
<dbReference type="GO" id="GO:0016740">
    <property type="term" value="F:transferase activity"/>
    <property type="evidence" value="ECO:0007669"/>
    <property type="project" value="UniProtKB-KW"/>
</dbReference>
<dbReference type="InterPro" id="IPR022948">
    <property type="entry name" value="COD_ChbG_bac"/>
</dbReference>
<organism evidence="8 9">
    <name type="scientific">Klebsiella pneumoniae</name>
    <dbReference type="NCBI Taxonomy" id="573"/>
    <lineage>
        <taxon>Bacteria</taxon>
        <taxon>Pseudomonadati</taxon>
        <taxon>Pseudomonadota</taxon>
        <taxon>Gammaproteobacteria</taxon>
        <taxon>Enterobacterales</taxon>
        <taxon>Enterobacteriaceae</taxon>
        <taxon>Klebsiella/Raoultella group</taxon>
        <taxon>Klebsiella</taxon>
        <taxon>Klebsiella pneumoniae complex</taxon>
    </lineage>
</organism>
<dbReference type="GO" id="GO:0046872">
    <property type="term" value="F:metal ion binding"/>
    <property type="evidence" value="ECO:0007669"/>
    <property type="project" value="UniProtKB-KW"/>
</dbReference>
<keyword evidence="5" id="KW-0146">Chitin degradation</keyword>
<proteinExistence type="predicted"/>
<protein>
    <submittedName>
        <fullName evidence="8">Cellobiose phosphotransferase system YdjC-like protein</fullName>
    </submittedName>
</protein>
<sequence length="407" mass="45139">MPTTSASVKGRTTALSRACRNGVVTSTTALVNGAAIDHAAQLSRSTPELAVGMHFVLTLGEPLSAMPGLTRDGRLGKWIWQQAEEDSLPLEEIAHELACQYRRFVELFGHEPTHIDSHHHVHMFAQIYPIVAAFAREKGIALRIDRQVAAQSELDQQAARSSAGFSSEFYGEAVSEELFLQTLDASIARGERSLEVMCHPAYVDRIIMGSAYCYPRLDELDVLTSASLKAAVADRGLSSGNLPRRVSPTGKGKVNQARHSVPGFLLRRNSGDFRASRPHAVGRHQGEQFVRRWRVERIGDDDPLFTLGRNMQNGRQLPRIPCQQDRLQMFIGFQQVIARVTALTQGAEVAAGHHHRIHRQRRGTGEGAGDRQRRTIVGNDFAHSRVEQLAVHALGLQRLQELNQILR</sequence>
<keyword evidence="2" id="KW-0479">Metal-binding</keyword>
<dbReference type="AlphaFoldDB" id="A0A377UZ97"/>
<evidence type="ECO:0000256" key="2">
    <source>
        <dbReference type="ARBA" id="ARBA00022723"/>
    </source>
</evidence>
<evidence type="ECO:0000313" key="8">
    <source>
        <dbReference type="EMBL" id="STT02964.1"/>
    </source>
</evidence>
<evidence type="ECO:0000256" key="5">
    <source>
        <dbReference type="ARBA" id="ARBA00023024"/>
    </source>
</evidence>
<dbReference type="PANTHER" id="PTHR31609:SF1">
    <property type="entry name" value="CARBOHYDRATE DEACETYLASE"/>
    <property type="match status" value="1"/>
</dbReference>
<dbReference type="PANTHER" id="PTHR31609">
    <property type="entry name" value="YDJC DEACETYLASE FAMILY MEMBER"/>
    <property type="match status" value="1"/>
</dbReference>
<evidence type="ECO:0000256" key="3">
    <source>
        <dbReference type="ARBA" id="ARBA00022801"/>
    </source>
</evidence>
<dbReference type="Pfam" id="PF04794">
    <property type="entry name" value="YdjC"/>
    <property type="match status" value="1"/>
</dbReference>
<dbReference type="GO" id="GO:0052777">
    <property type="term" value="P:diacetylchitobiose catabolic process"/>
    <property type="evidence" value="ECO:0007669"/>
    <property type="project" value="TreeGrafter"/>
</dbReference>
<keyword evidence="6" id="KW-0119">Carbohydrate metabolism</keyword>
<dbReference type="CDD" id="cd10803">
    <property type="entry name" value="YdjC_EF3048_like"/>
    <property type="match status" value="1"/>
</dbReference>
<dbReference type="GO" id="GO:0019213">
    <property type="term" value="F:deacetylase activity"/>
    <property type="evidence" value="ECO:0007669"/>
    <property type="project" value="TreeGrafter"/>
</dbReference>
<dbReference type="EMBL" id="UGKT01000001">
    <property type="protein sequence ID" value="STT02964.1"/>
    <property type="molecule type" value="Genomic_DNA"/>
</dbReference>
<dbReference type="SUPFAM" id="SSF88713">
    <property type="entry name" value="Glycoside hydrolase/deacetylase"/>
    <property type="match status" value="1"/>
</dbReference>
<evidence type="ECO:0000256" key="1">
    <source>
        <dbReference type="ARBA" id="ARBA00001946"/>
    </source>
</evidence>
<keyword evidence="8" id="KW-0808">Transferase</keyword>
<keyword evidence="7" id="KW-0624">Polysaccharide degradation</keyword>
<evidence type="ECO:0000313" key="9">
    <source>
        <dbReference type="Proteomes" id="UP000255518"/>
    </source>
</evidence>
<evidence type="ECO:0000256" key="7">
    <source>
        <dbReference type="ARBA" id="ARBA00023326"/>
    </source>
</evidence>
<dbReference type="InterPro" id="IPR006879">
    <property type="entry name" value="YdjC-like"/>
</dbReference>